<gene>
    <name evidence="1" type="ORF">HPB49_007117</name>
</gene>
<evidence type="ECO:0000313" key="2">
    <source>
        <dbReference type="Proteomes" id="UP000821865"/>
    </source>
</evidence>
<comment type="caution">
    <text evidence="1">The sequence shown here is derived from an EMBL/GenBank/DDBJ whole genome shotgun (WGS) entry which is preliminary data.</text>
</comment>
<accession>A0ACB8CJP4</accession>
<evidence type="ECO:0000313" key="1">
    <source>
        <dbReference type="EMBL" id="KAH7945110.1"/>
    </source>
</evidence>
<proteinExistence type="predicted"/>
<reference evidence="1" key="1">
    <citation type="submission" date="2020-05" db="EMBL/GenBank/DDBJ databases">
        <title>Large-scale comparative analyses of tick genomes elucidate their genetic diversity and vector capacities.</title>
        <authorList>
            <person name="Jia N."/>
            <person name="Wang J."/>
            <person name="Shi W."/>
            <person name="Du L."/>
            <person name="Sun Y."/>
            <person name="Zhan W."/>
            <person name="Jiang J."/>
            <person name="Wang Q."/>
            <person name="Zhang B."/>
            <person name="Ji P."/>
            <person name="Sakyi L.B."/>
            <person name="Cui X."/>
            <person name="Yuan T."/>
            <person name="Jiang B."/>
            <person name="Yang W."/>
            <person name="Lam T.T.-Y."/>
            <person name="Chang Q."/>
            <person name="Ding S."/>
            <person name="Wang X."/>
            <person name="Zhu J."/>
            <person name="Ruan X."/>
            <person name="Zhao L."/>
            <person name="Wei J."/>
            <person name="Que T."/>
            <person name="Du C."/>
            <person name="Cheng J."/>
            <person name="Dai P."/>
            <person name="Han X."/>
            <person name="Huang E."/>
            <person name="Gao Y."/>
            <person name="Liu J."/>
            <person name="Shao H."/>
            <person name="Ye R."/>
            <person name="Li L."/>
            <person name="Wei W."/>
            <person name="Wang X."/>
            <person name="Wang C."/>
            <person name="Yang T."/>
            <person name="Huo Q."/>
            <person name="Li W."/>
            <person name="Guo W."/>
            <person name="Chen H."/>
            <person name="Zhou L."/>
            <person name="Ni X."/>
            <person name="Tian J."/>
            <person name="Zhou Y."/>
            <person name="Sheng Y."/>
            <person name="Liu T."/>
            <person name="Pan Y."/>
            <person name="Xia L."/>
            <person name="Li J."/>
            <person name="Zhao F."/>
            <person name="Cao W."/>
        </authorList>
    </citation>
    <scope>NUCLEOTIDE SEQUENCE</scope>
    <source>
        <strain evidence="1">Dsil-2018</strain>
    </source>
</reference>
<sequence>MAAPAAPKKSLPILVHLDVEYTEGGYSPMFNSKGRSALASLTTEPTNADLFVALAHDGSMGALNTFLDTAQPSVGYVALVCYIFTGVVVVAFFFLLPLVAFGLRRYTATIGVGMWLGCEVILLACAGVQLICLMTMIRTWYGMSDGLGAKLPEVYEWTFELLRNFTEVAVDQYKSSASPSAQKALDAVATTTLKGIKNLRGKISAWEARYEGYKSLEQAVTGPVPICQMILLAVALTVTVASAALSFAAWNRRKASLEAGKRSPTFIALIAFGGAGLLLAHMAMALPIIARWLPLCVLTDTYVCGPYRDGTYAVLDDGAAKIWPEASRPDPFCRMVPGKLASSCSAKGKAGIWQLPSCPSKGAKKALTIHASDGEAELRSFLQQRNNLPLARAEAAGNTEKQLKADCYSPYRILDTDMKAACPLFTDDLVAHWMALVISTVFGMLTVFAVSAIGAIFMAVGEKTTKKTKTPSRKRRRIKRKKKSKKKAKKKGSEDKKAATPPATPAPISTGSEATPTGSTIIRVVSSPLDLAMKVPFPVPVPVPIPVKTAPKRHRRHPEAGPPAFRLTPPPWYPLPPPPFMSAPFLAPPAFVPQPATPVASAAGVSLPLDALAMTAPTILRRNASHLPAPPCIHRRSYGGAGSASATGKVRRWSVATETCQQRMPALVSSSAAQSSCHQPLAVSLERSPSKTTSSTTVAFASSRPGSQGACSCPKAYESLQAASTGARRGKGGRLQEATSGLKLGSCDFTTPRRRAHADKRTCFDTSAPSQKFPGHRFARESSILQAAMSRSAQNVSSETVIYLTAAPRDDDEPPAAETRRRSTSSRKTVYKIMQQSPPSPPEPEDDDEQREISLSISLEETNVPMGKSAAASDGSQVVRVLPYGSGIVLEQVSSHSSRPPSSSSSRPPRRKSLPAAMPTRSPKPRSRPASRSKSRPLSPAVFKVVQEQSWYDSDAEPEPQPERESDAEQDSDQADLRIKFEIAANSGSEEEPKPEPRKPAKTPEPCLDCLEEFVRRKRAEKQRQGTGTDVTSKLQVTMSGKRICSRRSSKSVASPSTPSTPSYRCPKCLACKSCGSISISVPSSRKQSAVNQR</sequence>
<name>A0ACB8CJP4_DERSI</name>
<dbReference type="EMBL" id="CM023475">
    <property type="protein sequence ID" value="KAH7945110.1"/>
    <property type="molecule type" value="Genomic_DNA"/>
</dbReference>
<protein>
    <submittedName>
        <fullName evidence="1">Uncharacterized protein</fullName>
    </submittedName>
</protein>
<keyword evidence="2" id="KW-1185">Reference proteome</keyword>
<dbReference type="Proteomes" id="UP000821865">
    <property type="component" value="Chromosome 6"/>
</dbReference>
<organism evidence="1 2">
    <name type="scientific">Dermacentor silvarum</name>
    <name type="common">Tick</name>
    <dbReference type="NCBI Taxonomy" id="543639"/>
    <lineage>
        <taxon>Eukaryota</taxon>
        <taxon>Metazoa</taxon>
        <taxon>Ecdysozoa</taxon>
        <taxon>Arthropoda</taxon>
        <taxon>Chelicerata</taxon>
        <taxon>Arachnida</taxon>
        <taxon>Acari</taxon>
        <taxon>Parasitiformes</taxon>
        <taxon>Ixodida</taxon>
        <taxon>Ixodoidea</taxon>
        <taxon>Ixodidae</taxon>
        <taxon>Rhipicephalinae</taxon>
        <taxon>Dermacentor</taxon>
    </lineage>
</organism>